<sequence length="494" mass="52180">MGSSQGPGADPGAGTRAGAGAGAGQPIPPSPPQPQQPRRPGTGSDSESGYRGKVLELIRSKGLKVGDRVLVKDGRIELSGVLMPRSELEDDEHIVVKLPDGYNVGVSIGSIEILRVPDQEPPRPQPEASLPPPNPALPQVAIISTGGTIASRVDYRTGAVSPALSAADLYQAVPELGEVASIRTEILFSILSENMSPKHWSSIAESVYKQIKAGAQGVVVTHGTDTMGYTAAALSFALRNLPVPVILVGSQRSSDRPSSDAALNLKGAVTAAAYAPFAEVGVLMHASPSDDLLVIHRGTRARKMHTSRRDAFRSVNSRPLAYVKDGRIEVAAAAGVDGPGCRPRGSPGELELKPHFDEDVVLIKSFPGMPPDIFDPIIHRGFRGIVLEGTGLGHVPDKVFHQVRRAVDSGLTVVMASQCINGRVNMNVYSTGRELLGMGVIPAGDMLPETALVKLMWVLGQTEDHDKIRELFTANLAGELSERSEYDGGVADGE</sequence>
<dbReference type="GO" id="GO:0006520">
    <property type="term" value="P:amino acid metabolic process"/>
    <property type="evidence" value="ECO:0007669"/>
    <property type="project" value="InterPro"/>
</dbReference>
<feature type="compositionally biased region" description="Gly residues" evidence="9">
    <location>
        <begin position="9"/>
        <end position="23"/>
    </location>
</feature>
<dbReference type="CDD" id="cd08962">
    <property type="entry name" value="GatD"/>
    <property type="match status" value="1"/>
</dbReference>
<evidence type="ECO:0000256" key="3">
    <source>
        <dbReference type="ARBA" id="ARBA00022840"/>
    </source>
</evidence>
<organism evidence="13 14">
    <name type="scientific">Methanosuratincola subterraneus</name>
    <dbReference type="NCBI Taxonomy" id="2593994"/>
    <lineage>
        <taxon>Archaea</taxon>
        <taxon>Thermoproteota</taxon>
        <taxon>Methanosuratincolia</taxon>
        <taxon>Candidatus Methanomethylicales</taxon>
        <taxon>Candidatus Methanomethylicaceae</taxon>
        <taxon>Candidatus Methanosuratincola (ex Vanwonterghem et al. 2016)</taxon>
    </lineage>
</organism>
<comment type="catalytic activity">
    <reaction evidence="5 8">
        <text>L-glutamyl-tRNA(Gln) + L-glutamine + ATP + H2O = L-glutaminyl-tRNA(Gln) + L-glutamate + ADP + phosphate + H(+)</text>
        <dbReference type="Rhea" id="RHEA:17521"/>
        <dbReference type="Rhea" id="RHEA-COMP:9681"/>
        <dbReference type="Rhea" id="RHEA-COMP:9684"/>
        <dbReference type="ChEBI" id="CHEBI:15377"/>
        <dbReference type="ChEBI" id="CHEBI:15378"/>
        <dbReference type="ChEBI" id="CHEBI:29985"/>
        <dbReference type="ChEBI" id="CHEBI:30616"/>
        <dbReference type="ChEBI" id="CHEBI:43474"/>
        <dbReference type="ChEBI" id="CHEBI:58359"/>
        <dbReference type="ChEBI" id="CHEBI:78520"/>
        <dbReference type="ChEBI" id="CHEBI:78521"/>
        <dbReference type="ChEBI" id="CHEBI:456216"/>
    </reaction>
</comment>
<feature type="domain" description="Asparaginase/glutaminase C-terminal" evidence="11">
    <location>
        <begin position="359"/>
        <end position="472"/>
    </location>
</feature>
<dbReference type="InterPro" id="IPR040918">
    <property type="entry name" value="GatD_N"/>
</dbReference>
<dbReference type="AlphaFoldDB" id="A0A3S3SSQ3"/>
<keyword evidence="4 5" id="KW-0648">Protein biosynthesis</keyword>
<dbReference type="InterPro" id="IPR011878">
    <property type="entry name" value="GatD"/>
</dbReference>
<keyword evidence="3 5" id="KW-0067">ATP-binding</keyword>
<evidence type="ECO:0000313" key="13">
    <source>
        <dbReference type="EMBL" id="RWX73938.1"/>
    </source>
</evidence>
<dbReference type="SMART" id="SM00870">
    <property type="entry name" value="Asparaginase"/>
    <property type="match status" value="1"/>
</dbReference>
<dbReference type="SUPFAM" id="SSF53774">
    <property type="entry name" value="Glutaminase/Asparaginase"/>
    <property type="match status" value="1"/>
</dbReference>
<dbReference type="PROSITE" id="PS00144">
    <property type="entry name" value="ASN_GLN_ASE_1"/>
    <property type="match status" value="1"/>
</dbReference>
<dbReference type="GO" id="GO:0006412">
    <property type="term" value="P:translation"/>
    <property type="evidence" value="ECO:0007669"/>
    <property type="project" value="UniProtKB-UniRule"/>
</dbReference>
<evidence type="ECO:0000256" key="6">
    <source>
        <dbReference type="PROSITE-ProRule" id="PRU10099"/>
    </source>
</evidence>
<dbReference type="Gene3D" id="2.30.30.520">
    <property type="match status" value="1"/>
</dbReference>
<evidence type="ECO:0000256" key="1">
    <source>
        <dbReference type="ARBA" id="ARBA00022598"/>
    </source>
</evidence>
<keyword evidence="2 5" id="KW-0547">Nucleotide-binding</keyword>
<dbReference type="Pfam" id="PF00710">
    <property type="entry name" value="Asparaginase"/>
    <property type="match status" value="1"/>
</dbReference>
<evidence type="ECO:0000313" key="14">
    <source>
        <dbReference type="Proteomes" id="UP000288215"/>
    </source>
</evidence>
<evidence type="ECO:0000256" key="5">
    <source>
        <dbReference type="HAMAP-Rule" id="MF_00586"/>
    </source>
</evidence>
<gene>
    <name evidence="5" type="primary">gatD</name>
    <name evidence="13" type="ORF">Metus_0717</name>
</gene>
<dbReference type="InterPro" id="IPR006033">
    <property type="entry name" value="AsnA_fam"/>
</dbReference>
<dbReference type="EC" id="6.3.5.-" evidence="5 8"/>
<dbReference type="HAMAP" id="MF_00586">
    <property type="entry name" value="GatD"/>
    <property type="match status" value="1"/>
</dbReference>
<accession>A0A3S3SSQ3</accession>
<keyword evidence="13" id="KW-0808">Transferase</keyword>
<feature type="domain" description="GatD N-terminal" evidence="12">
    <location>
        <begin position="64"/>
        <end position="113"/>
    </location>
</feature>
<dbReference type="Gene3D" id="3.40.50.40">
    <property type="match status" value="1"/>
</dbReference>
<proteinExistence type="inferred from homology"/>
<evidence type="ECO:0000259" key="11">
    <source>
        <dbReference type="Pfam" id="PF17763"/>
    </source>
</evidence>
<dbReference type="InterPro" id="IPR037152">
    <property type="entry name" value="L-asparaginase_N_sf"/>
</dbReference>
<dbReference type="Gene3D" id="3.40.50.1170">
    <property type="entry name" value="L-asparaginase, N-terminal domain"/>
    <property type="match status" value="1"/>
</dbReference>
<dbReference type="InterPro" id="IPR037222">
    <property type="entry name" value="GatD_N_sf"/>
</dbReference>
<dbReference type="InterPro" id="IPR027474">
    <property type="entry name" value="L-asparaginase_N"/>
</dbReference>
<feature type="region of interest" description="Disordered" evidence="9">
    <location>
        <begin position="1"/>
        <end position="50"/>
    </location>
</feature>
<dbReference type="PIRSF" id="PIRSF001220">
    <property type="entry name" value="L-ASNase_gatD"/>
    <property type="match status" value="1"/>
</dbReference>
<dbReference type="InterPro" id="IPR027473">
    <property type="entry name" value="L-asparaginase_C"/>
</dbReference>
<evidence type="ECO:0000259" key="10">
    <source>
        <dbReference type="Pfam" id="PF00710"/>
    </source>
</evidence>
<dbReference type="SUPFAM" id="SSF141300">
    <property type="entry name" value="GatD N-terminal domain-like"/>
    <property type="match status" value="1"/>
</dbReference>
<dbReference type="PROSITE" id="PS00917">
    <property type="entry name" value="ASN_GLN_ASE_2"/>
    <property type="match status" value="1"/>
</dbReference>
<evidence type="ECO:0000256" key="7">
    <source>
        <dbReference type="PROSITE-ProRule" id="PRU10100"/>
    </source>
</evidence>
<dbReference type="Proteomes" id="UP000288215">
    <property type="component" value="Unassembled WGS sequence"/>
</dbReference>
<feature type="active site" evidence="5">
    <location>
        <position position="225"/>
    </location>
</feature>
<evidence type="ECO:0000256" key="9">
    <source>
        <dbReference type="SAM" id="MobiDB-lite"/>
    </source>
</evidence>
<dbReference type="PANTHER" id="PTHR11707">
    <property type="entry name" value="L-ASPARAGINASE"/>
    <property type="match status" value="1"/>
</dbReference>
<dbReference type="PANTHER" id="PTHR11707:SF28">
    <property type="entry name" value="60 KDA LYSOPHOSPHOLIPASE"/>
    <property type="match status" value="1"/>
</dbReference>
<feature type="compositionally biased region" description="Pro residues" evidence="9">
    <location>
        <begin position="26"/>
        <end position="37"/>
    </location>
</feature>
<comment type="similarity">
    <text evidence="5 8">Belongs to the asparaginase 1 family. GatD subfamily.</text>
</comment>
<evidence type="ECO:0000259" key="12">
    <source>
        <dbReference type="Pfam" id="PF18195"/>
    </source>
</evidence>
<dbReference type="GO" id="GO:0004067">
    <property type="term" value="F:asparaginase activity"/>
    <property type="evidence" value="ECO:0007669"/>
    <property type="project" value="UniProtKB-UniRule"/>
</dbReference>
<keyword evidence="1 5" id="KW-0436">Ligase</keyword>
<feature type="active site" evidence="5">
    <location>
        <position position="303"/>
    </location>
</feature>
<name>A0A3S3SSQ3_METS7</name>
<dbReference type="NCBIfam" id="NF003217">
    <property type="entry name" value="PRK04183.1"/>
    <property type="match status" value="1"/>
</dbReference>
<dbReference type="PRINTS" id="PR00139">
    <property type="entry name" value="ASNGLNASE"/>
</dbReference>
<dbReference type="EMBL" id="RXGA01000002">
    <property type="protein sequence ID" value="RWX73938.1"/>
    <property type="molecule type" value="Genomic_DNA"/>
</dbReference>
<dbReference type="Pfam" id="PF18195">
    <property type="entry name" value="GatD_N"/>
    <property type="match status" value="1"/>
</dbReference>
<dbReference type="InterPro" id="IPR027475">
    <property type="entry name" value="Asparaginase/glutaminase_AS2"/>
</dbReference>
<dbReference type="PROSITE" id="PS51732">
    <property type="entry name" value="ASN_GLN_ASE_3"/>
    <property type="match status" value="1"/>
</dbReference>
<feature type="compositionally biased region" description="Pro residues" evidence="9">
    <location>
        <begin position="122"/>
        <end position="136"/>
    </location>
</feature>
<evidence type="ECO:0000256" key="4">
    <source>
        <dbReference type="ARBA" id="ARBA00022917"/>
    </source>
</evidence>
<dbReference type="GO" id="GO:0005524">
    <property type="term" value="F:ATP binding"/>
    <property type="evidence" value="ECO:0007669"/>
    <property type="project" value="UniProtKB-KW"/>
</dbReference>
<feature type="active site" evidence="5 7">
    <location>
        <position position="224"/>
    </location>
</feature>
<dbReference type="InterPro" id="IPR040919">
    <property type="entry name" value="Asparaginase_C"/>
</dbReference>
<feature type="domain" description="L-asparaginase N-terminal" evidence="10">
    <location>
        <begin position="139"/>
        <end position="331"/>
    </location>
</feature>
<evidence type="ECO:0000256" key="8">
    <source>
        <dbReference type="RuleBase" id="RU004457"/>
    </source>
</evidence>
<dbReference type="InterPro" id="IPR036152">
    <property type="entry name" value="Asp/glu_Ase-like_sf"/>
</dbReference>
<protein>
    <recommendedName>
        <fullName evidence="5 8">Glutamyl-tRNA(Gln) amidotransferase subunit D</fullName>
        <shortName evidence="5">Glu-ADT subunit D</shortName>
        <ecNumber evidence="5 8">6.3.5.-</ecNumber>
    </recommendedName>
</protein>
<feature type="active site" evidence="5 6">
    <location>
        <position position="148"/>
    </location>
</feature>
<evidence type="ECO:0000256" key="2">
    <source>
        <dbReference type="ARBA" id="ARBA00022741"/>
    </source>
</evidence>
<dbReference type="Pfam" id="PF17763">
    <property type="entry name" value="Asparaginase_C"/>
    <property type="match status" value="1"/>
</dbReference>
<comment type="subunit">
    <text evidence="5 8">Heterodimer of GatD and GatE.</text>
</comment>
<feature type="region of interest" description="Disordered" evidence="9">
    <location>
        <begin position="117"/>
        <end position="137"/>
    </location>
</feature>
<dbReference type="GO" id="GO:0016740">
    <property type="term" value="F:transferase activity"/>
    <property type="evidence" value="ECO:0007669"/>
    <property type="project" value="UniProtKB-KW"/>
</dbReference>
<dbReference type="InterPro" id="IPR020827">
    <property type="entry name" value="Asparaginase/glutaminase_AS1"/>
</dbReference>
<dbReference type="NCBIfam" id="TIGR02153">
    <property type="entry name" value="gatD_arch"/>
    <property type="match status" value="1"/>
</dbReference>
<dbReference type="GO" id="GO:0050567">
    <property type="term" value="F:glutaminyl-tRNA synthase (glutamine-hydrolyzing) activity"/>
    <property type="evidence" value="ECO:0007669"/>
    <property type="project" value="UniProtKB-UniRule"/>
</dbReference>
<dbReference type="GO" id="GO:0006450">
    <property type="term" value="P:regulation of translational fidelity"/>
    <property type="evidence" value="ECO:0007669"/>
    <property type="project" value="InterPro"/>
</dbReference>
<comment type="caution">
    <text evidence="13">The sequence shown here is derived from an EMBL/GenBank/DDBJ whole genome shotgun (WGS) entry which is preliminary data.</text>
</comment>
<comment type="function">
    <text evidence="5 8">Allows the formation of correctly charged Gln-tRNA(Gln) through the transamidation of misacylated Glu-tRNA(Gln) in organisms which lack glutaminyl-tRNA synthetase. The reaction takes place in the presence of glutamine and ATP through an activated gamma-phospho-Glu-tRNA(Gln). The GatDE system is specific for glutamate and does not act on aspartate.</text>
</comment>
<dbReference type="PIRSF" id="PIRSF500175">
    <property type="entry name" value="Glu_ADT_D"/>
    <property type="match status" value="1"/>
</dbReference>
<dbReference type="NCBIfam" id="TIGR00519">
    <property type="entry name" value="asnASE_I"/>
    <property type="match status" value="1"/>
</dbReference>
<reference evidence="13 14" key="1">
    <citation type="submission" date="2018-12" db="EMBL/GenBank/DDBJ databases">
        <title>The complete genome of the methanogenic archaea of the candidate phylum Verstraetearchaeota, obtained from the metagenome of underground thermal water.</title>
        <authorList>
            <person name="Kadnikov V.V."/>
            <person name="Mardanov A.V."/>
            <person name="Beletsky A.V."/>
            <person name="Karnachuk O.V."/>
            <person name="Ravin N.V."/>
        </authorList>
    </citation>
    <scope>NUCLEOTIDE SEQUENCE [LARGE SCALE GENOMIC DNA]</scope>
    <source>
        <strain evidence="13">Ch88</strain>
    </source>
</reference>
<dbReference type="InterPro" id="IPR006034">
    <property type="entry name" value="Asparaginase/glutaminase-like"/>
</dbReference>